<dbReference type="SUPFAM" id="SSF141322">
    <property type="entry name" value="NfeD domain-like"/>
    <property type="match status" value="1"/>
</dbReference>
<evidence type="ECO:0000259" key="7">
    <source>
        <dbReference type="Pfam" id="PF01957"/>
    </source>
</evidence>
<evidence type="ECO:0000313" key="10">
    <source>
        <dbReference type="EMBL" id="TCK18709.1"/>
    </source>
</evidence>
<feature type="compositionally biased region" description="Basic and acidic residues" evidence="5">
    <location>
        <begin position="141"/>
        <end position="150"/>
    </location>
</feature>
<dbReference type="FunFam" id="3.90.226.10:FF:000089">
    <property type="entry name" value="Membrane-bound serine protease"/>
    <property type="match status" value="1"/>
</dbReference>
<evidence type="ECO:0000256" key="4">
    <source>
        <dbReference type="ARBA" id="ARBA00023136"/>
    </source>
</evidence>
<dbReference type="EMBL" id="SMFX01000001">
    <property type="protein sequence ID" value="TCK18709.1"/>
    <property type="molecule type" value="Genomic_DNA"/>
</dbReference>
<dbReference type="Gene3D" id="2.40.50.140">
    <property type="entry name" value="Nucleic acid-binding proteins"/>
    <property type="match status" value="1"/>
</dbReference>
<dbReference type="GO" id="GO:0008233">
    <property type="term" value="F:peptidase activity"/>
    <property type="evidence" value="ECO:0007669"/>
    <property type="project" value="UniProtKB-KW"/>
</dbReference>
<keyword evidence="11" id="KW-1185">Reference proteome</keyword>
<dbReference type="AlphaFoldDB" id="A0A4R1HH64"/>
<feature type="region of interest" description="Disordered" evidence="5">
    <location>
        <begin position="131"/>
        <end position="159"/>
    </location>
</feature>
<dbReference type="OrthoDB" id="5289056at2"/>
<dbReference type="PANTHER" id="PTHR33507">
    <property type="entry name" value="INNER MEMBRANE PROTEIN YBBJ"/>
    <property type="match status" value="1"/>
</dbReference>
<comment type="caution">
    <text evidence="10">The sequence shown here is derived from an EMBL/GenBank/DDBJ whole genome shotgun (WGS) entry which is preliminary data.</text>
</comment>
<feature type="transmembrane region" description="Helical" evidence="6">
    <location>
        <begin position="360"/>
        <end position="382"/>
    </location>
</feature>
<evidence type="ECO:0000259" key="8">
    <source>
        <dbReference type="Pfam" id="PF24961"/>
    </source>
</evidence>
<sequence length="458" mass="48341">MPRLMRVFLSLPLFVAAGLLLVVESSSSSDNPVIQLSIEGVIGPATDDYIERALESAARRHAELVVIRMDTPGGLDTSMRGIIKSITTSPVPVASYVAPTGARAASAGTYILYASHIAAMAPGTNVGAATPIRIGGLPQPDSKRKDEQDKTTGAAAPDAGSKKMINDAVAYLRSLAELRGRNQEWAEKAVREAASIPASEALKLNVIDIVATGMADLMKQVNGREVTVLGQKRVLQTTGSVIDQLTPDWRSRFLSIITNPNVAYILMLIGIYGLILEFSNPGAIAPGTVGAISLLLALYAFQLLPVNYAGMGLILLGIALMVGEAFQPSFGVLGIGGLIAFIVGSVFLMDTDVPGFGIDISVIVTFAIISALVFIVVIGMAIKARRRPVVSGLEELVGAKATVLSDFDHQGRVSLHSESWQALSSVPLHKGQQVKVSGIEGLTLRVEPLETPIQEEAS</sequence>
<feature type="domain" description="NfeD-like C-terminal" evidence="7">
    <location>
        <begin position="394"/>
        <end position="448"/>
    </location>
</feature>
<dbReference type="InterPro" id="IPR056738">
    <property type="entry name" value="NfeD1b_N"/>
</dbReference>
<keyword evidence="2 6" id="KW-0812">Transmembrane</keyword>
<keyword evidence="10" id="KW-0378">Hydrolase</keyword>
<organism evidence="10 11">
    <name type="scientific">Thiogranum longum</name>
    <dbReference type="NCBI Taxonomy" id="1537524"/>
    <lineage>
        <taxon>Bacteria</taxon>
        <taxon>Pseudomonadati</taxon>
        <taxon>Pseudomonadota</taxon>
        <taxon>Gammaproteobacteria</taxon>
        <taxon>Chromatiales</taxon>
        <taxon>Ectothiorhodospiraceae</taxon>
        <taxon>Thiogranum</taxon>
    </lineage>
</organism>
<gene>
    <name evidence="10" type="ORF">DFR30_1993</name>
</gene>
<evidence type="ECO:0000259" key="9">
    <source>
        <dbReference type="Pfam" id="PF25145"/>
    </source>
</evidence>
<dbReference type="SUPFAM" id="SSF52096">
    <property type="entry name" value="ClpP/crotonase"/>
    <property type="match status" value="1"/>
</dbReference>
<name>A0A4R1HH64_9GAMM</name>
<dbReference type="InterPro" id="IPR012340">
    <property type="entry name" value="NA-bd_OB-fold"/>
</dbReference>
<feature type="domain" description="NfeD1b N-terminal" evidence="9">
    <location>
        <begin position="37"/>
        <end position="222"/>
    </location>
</feature>
<dbReference type="InterPro" id="IPR052165">
    <property type="entry name" value="Membrane_assoc_protease"/>
</dbReference>
<dbReference type="InterPro" id="IPR056739">
    <property type="entry name" value="NfeD_membrane"/>
</dbReference>
<dbReference type="CDD" id="cd07020">
    <property type="entry name" value="Clp_protease_NfeD_1"/>
    <property type="match status" value="1"/>
</dbReference>
<keyword evidence="10" id="KW-0645">Protease</keyword>
<feature type="transmembrane region" description="Helical" evidence="6">
    <location>
        <begin position="282"/>
        <end position="300"/>
    </location>
</feature>
<evidence type="ECO:0000256" key="1">
    <source>
        <dbReference type="ARBA" id="ARBA00004141"/>
    </source>
</evidence>
<evidence type="ECO:0000313" key="11">
    <source>
        <dbReference type="Proteomes" id="UP000295707"/>
    </source>
</evidence>
<feature type="transmembrane region" description="Helical" evidence="6">
    <location>
        <begin position="253"/>
        <end position="275"/>
    </location>
</feature>
<evidence type="ECO:0000256" key="5">
    <source>
        <dbReference type="SAM" id="MobiDB-lite"/>
    </source>
</evidence>
<protein>
    <submittedName>
        <fullName evidence="10">Membrane-bound serine protease (ClpP class)</fullName>
    </submittedName>
</protein>
<dbReference type="GO" id="GO:0006508">
    <property type="term" value="P:proteolysis"/>
    <property type="evidence" value="ECO:0007669"/>
    <property type="project" value="UniProtKB-KW"/>
</dbReference>
<dbReference type="Gene3D" id="3.90.226.10">
    <property type="entry name" value="2-enoyl-CoA Hydratase, Chain A, domain 1"/>
    <property type="match status" value="1"/>
</dbReference>
<dbReference type="InterPro" id="IPR029045">
    <property type="entry name" value="ClpP/crotonase-like_dom_sf"/>
</dbReference>
<dbReference type="Proteomes" id="UP000295707">
    <property type="component" value="Unassembled WGS sequence"/>
</dbReference>
<dbReference type="PANTHER" id="PTHR33507:SF4">
    <property type="entry name" value="NODULATION COMPETITIVENESS PROTEIN NFED"/>
    <property type="match status" value="1"/>
</dbReference>
<accession>A0A4R1HH64</accession>
<dbReference type="Pfam" id="PF24961">
    <property type="entry name" value="NfeD_membrane"/>
    <property type="match status" value="1"/>
</dbReference>
<keyword evidence="4 6" id="KW-0472">Membrane</keyword>
<proteinExistence type="predicted"/>
<reference evidence="10 11" key="1">
    <citation type="submission" date="2019-03" db="EMBL/GenBank/DDBJ databases">
        <title>Genomic Encyclopedia of Type Strains, Phase IV (KMG-IV): sequencing the most valuable type-strain genomes for metagenomic binning, comparative biology and taxonomic classification.</title>
        <authorList>
            <person name="Goeker M."/>
        </authorList>
    </citation>
    <scope>NUCLEOTIDE SEQUENCE [LARGE SCALE GENOMIC DNA]</scope>
    <source>
        <strain evidence="10 11">DSM 19610</strain>
    </source>
</reference>
<evidence type="ECO:0000256" key="6">
    <source>
        <dbReference type="SAM" id="Phobius"/>
    </source>
</evidence>
<dbReference type="Pfam" id="PF01957">
    <property type="entry name" value="NfeD"/>
    <property type="match status" value="1"/>
</dbReference>
<evidence type="ECO:0000256" key="2">
    <source>
        <dbReference type="ARBA" id="ARBA00022692"/>
    </source>
</evidence>
<dbReference type="InterPro" id="IPR002810">
    <property type="entry name" value="NfeD-like_C"/>
</dbReference>
<keyword evidence="3 6" id="KW-1133">Transmembrane helix</keyword>
<comment type="subcellular location">
    <subcellularLocation>
        <location evidence="1">Membrane</location>
        <topology evidence="1">Multi-pass membrane protein</topology>
    </subcellularLocation>
</comment>
<dbReference type="Pfam" id="PF25145">
    <property type="entry name" value="NfeD1b_N"/>
    <property type="match status" value="1"/>
</dbReference>
<evidence type="ECO:0000256" key="3">
    <source>
        <dbReference type="ARBA" id="ARBA00022989"/>
    </source>
</evidence>
<dbReference type="RefSeq" id="WP_132972746.1">
    <property type="nucleotide sequence ID" value="NZ_SMFX01000001.1"/>
</dbReference>
<feature type="domain" description="NfeD integral membrane" evidence="8">
    <location>
        <begin position="261"/>
        <end position="378"/>
    </location>
</feature>
<dbReference type="GO" id="GO:0016020">
    <property type="term" value="C:membrane"/>
    <property type="evidence" value="ECO:0007669"/>
    <property type="project" value="UniProtKB-SubCell"/>
</dbReference>
<feature type="transmembrane region" description="Helical" evidence="6">
    <location>
        <begin position="330"/>
        <end position="348"/>
    </location>
</feature>